<dbReference type="AlphaFoldDB" id="A0A2I0K8M9"/>
<feature type="region of interest" description="Disordered" evidence="1">
    <location>
        <begin position="1"/>
        <end position="32"/>
    </location>
</feature>
<evidence type="ECO:0008006" key="4">
    <source>
        <dbReference type="Google" id="ProtNLM"/>
    </source>
</evidence>
<dbReference type="STRING" id="22663.A0A2I0K8M9"/>
<reference evidence="2 3" key="1">
    <citation type="submission" date="2017-11" db="EMBL/GenBank/DDBJ databases">
        <title>De-novo sequencing of pomegranate (Punica granatum L.) genome.</title>
        <authorList>
            <person name="Akparov Z."/>
            <person name="Amiraslanov A."/>
            <person name="Hajiyeva S."/>
            <person name="Abbasov M."/>
            <person name="Kaur K."/>
            <person name="Hamwieh A."/>
            <person name="Solovyev V."/>
            <person name="Salamov A."/>
            <person name="Braich B."/>
            <person name="Kosarev P."/>
            <person name="Mahmoud A."/>
            <person name="Hajiyev E."/>
            <person name="Babayeva S."/>
            <person name="Izzatullayeva V."/>
            <person name="Mammadov A."/>
            <person name="Mammadov A."/>
            <person name="Sharifova S."/>
            <person name="Ojaghi J."/>
            <person name="Eynullazada K."/>
            <person name="Bayramov B."/>
            <person name="Abdulazimova A."/>
            <person name="Shahmuradov I."/>
        </authorList>
    </citation>
    <scope>NUCLEOTIDE SEQUENCE [LARGE SCALE GENOMIC DNA]</scope>
    <source>
        <strain evidence="3">cv. AG2017</strain>
        <tissue evidence="2">Leaf</tissue>
    </source>
</reference>
<feature type="compositionally biased region" description="Low complexity" evidence="1">
    <location>
        <begin position="8"/>
        <end position="20"/>
    </location>
</feature>
<keyword evidence="3" id="KW-1185">Reference proteome</keyword>
<evidence type="ECO:0000313" key="3">
    <source>
        <dbReference type="Proteomes" id="UP000233551"/>
    </source>
</evidence>
<gene>
    <name evidence="2" type="ORF">CRG98_014685</name>
</gene>
<protein>
    <recommendedName>
        <fullName evidence="4">Response regulatory domain-containing protein</fullName>
    </recommendedName>
</protein>
<comment type="caution">
    <text evidence="2">The sequence shown here is derived from an EMBL/GenBank/DDBJ whole genome shotgun (WGS) entry which is preliminary data.</text>
</comment>
<evidence type="ECO:0000313" key="2">
    <source>
        <dbReference type="EMBL" id="PKI64889.1"/>
    </source>
</evidence>
<accession>A0A2I0K8M9</accession>
<proteinExistence type="predicted"/>
<dbReference type="EMBL" id="PGOL01000788">
    <property type="protein sequence ID" value="PKI64889.1"/>
    <property type="molecule type" value="Genomic_DNA"/>
</dbReference>
<dbReference type="Proteomes" id="UP000233551">
    <property type="component" value="Unassembled WGS sequence"/>
</dbReference>
<feature type="compositionally biased region" description="Basic and acidic residues" evidence="1">
    <location>
        <begin position="21"/>
        <end position="31"/>
    </location>
</feature>
<sequence length="94" mass="10234">MNLGGSFDGSSSSSCSSRLNSKSEHGGDSRPHILAVDDNLLDRKLIEKLLLNSSCKGDGLSHLILSVVTPSRNNRAYIPFDFPELERLVPNYCA</sequence>
<organism evidence="2 3">
    <name type="scientific">Punica granatum</name>
    <name type="common">Pomegranate</name>
    <dbReference type="NCBI Taxonomy" id="22663"/>
    <lineage>
        <taxon>Eukaryota</taxon>
        <taxon>Viridiplantae</taxon>
        <taxon>Streptophyta</taxon>
        <taxon>Embryophyta</taxon>
        <taxon>Tracheophyta</taxon>
        <taxon>Spermatophyta</taxon>
        <taxon>Magnoliopsida</taxon>
        <taxon>eudicotyledons</taxon>
        <taxon>Gunneridae</taxon>
        <taxon>Pentapetalae</taxon>
        <taxon>rosids</taxon>
        <taxon>malvids</taxon>
        <taxon>Myrtales</taxon>
        <taxon>Lythraceae</taxon>
        <taxon>Punica</taxon>
    </lineage>
</organism>
<name>A0A2I0K8M9_PUNGR</name>
<evidence type="ECO:0000256" key="1">
    <source>
        <dbReference type="SAM" id="MobiDB-lite"/>
    </source>
</evidence>